<feature type="domain" description="Tyr recombinase" evidence="6">
    <location>
        <begin position="203"/>
        <end position="435"/>
    </location>
</feature>
<dbReference type="SUPFAM" id="SSF56349">
    <property type="entry name" value="DNA breaking-rejoining enzymes"/>
    <property type="match status" value="1"/>
</dbReference>
<dbReference type="PANTHER" id="PTHR30349:SF64">
    <property type="entry name" value="PROPHAGE INTEGRASE INTD-RELATED"/>
    <property type="match status" value="1"/>
</dbReference>
<dbReference type="InterPro" id="IPR011010">
    <property type="entry name" value="DNA_brk_join_enz"/>
</dbReference>
<dbReference type="InterPro" id="IPR010998">
    <property type="entry name" value="Integrase_recombinase_N"/>
</dbReference>
<comment type="similarity">
    <text evidence="1">Belongs to the 'phage' integrase family.</text>
</comment>
<protein>
    <submittedName>
        <fullName evidence="8">Site-specific tyrosine recombinase XerC</fullName>
    </submittedName>
</protein>
<dbReference type="PROSITE" id="PS51898">
    <property type="entry name" value="TYR_RECOMBINASE"/>
    <property type="match status" value="1"/>
</dbReference>
<dbReference type="RefSeq" id="WP_145254990.1">
    <property type="nucleotide sequence ID" value="NZ_CP036279.1"/>
</dbReference>
<keyword evidence="3 5" id="KW-0238">DNA-binding</keyword>
<keyword evidence="4" id="KW-0233">DNA recombination</keyword>
<dbReference type="CDD" id="cd00397">
    <property type="entry name" value="DNA_BRE_C"/>
    <property type="match status" value="1"/>
</dbReference>
<evidence type="ECO:0000256" key="5">
    <source>
        <dbReference type="PROSITE-ProRule" id="PRU01248"/>
    </source>
</evidence>
<reference evidence="8 9" key="1">
    <citation type="submission" date="2019-02" db="EMBL/GenBank/DDBJ databases">
        <title>Deep-cultivation of Planctomycetes and their phenomic and genomic characterization uncovers novel biology.</title>
        <authorList>
            <person name="Wiegand S."/>
            <person name="Jogler M."/>
            <person name="Boedeker C."/>
            <person name="Pinto D."/>
            <person name="Vollmers J."/>
            <person name="Rivas-Marin E."/>
            <person name="Kohn T."/>
            <person name="Peeters S.H."/>
            <person name="Heuer A."/>
            <person name="Rast P."/>
            <person name="Oberbeckmann S."/>
            <person name="Bunk B."/>
            <person name="Jeske O."/>
            <person name="Meyerdierks A."/>
            <person name="Storesund J.E."/>
            <person name="Kallscheuer N."/>
            <person name="Luecker S."/>
            <person name="Lage O.M."/>
            <person name="Pohl T."/>
            <person name="Merkel B.J."/>
            <person name="Hornburger P."/>
            <person name="Mueller R.-W."/>
            <person name="Bruemmer F."/>
            <person name="Labrenz M."/>
            <person name="Spormann A.M."/>
            <person name="Op den Camp H."/>
            <person name="Overmann J."/>
            <person name="Amann R."/>
            <person name="Jetten M.S.M."/>
            <person name="Mascher T."/>
            <person name="Medema M.H."/>
            <person name="Devos D.P."/>
            <person name="Kaster A.-K."/>
            <person name="Ovreas L."/>
            <person name="Rohde M."/>
            <person name="Galperin M.Y."/>
            <person name="Jogler C."/>
        </authorList>
    </citation>
    <scope>NUCLEOTIDE SEQUENCE [LARGE SCALE GENOMIC DNA]</scope>
    <source>
        <strain evidence="8 9">Pan216</strain>
    </source>
</reference>
<keyword evidence="9" id="KW-1185">Reference proteome</keyword>
<evidence type="ECO:0000256" key="4">
    <source>
        <dbReference type="ARBA" id="ARBA00023172"/>
    </source>
</evidence>
<dbReference type="OrthoDB" id="211066at2"/>
<dbReference type="InterPro" id="IPR013762">
    <property type="entry name" value="Integrase-like_cat_sf"/>
</dbReference>
<sequence length="456" mass="52656">MSSPSASRTAKKAKSFRVGRVRVYLRGRVWYLCYHEQGKRHQPRIGPERDVARQMAAEINSQLEVGAPSAYGFQPISIPNLRQAWLEHHEHVWRSSLHTIRRYRAATEHLLRFVDDVRPVRRASDFRASHAQELVRYLRHLEVAPNGHRNSAKRRLRDKGIKYILETCSTLFGYAAKQRHLPPYAENPFQTIEIHRIPVEDSKPVDVFSPDEERRFLEACDDWQFPIFATLLLTGLRPGELTHLLLPDNLDLDRGWLFVRNKPGLGWRVKTRNERDIPLIPQLVDLLRVVIGERRTGPIFQQRRCSDGYTPPLVDLSPIALERDVVRRADQHPNDDRNASESAARTVWRDIGALKEDWIRREFMRVAKRMGRPEITAPKMLRHTFATCLQDANVDPLIRNELMGHSPSSTKGANGLGMTAIYTHTRPETKRKQLEDALIYRPAVAMLMDRLKGQSA</sequence>
<dbReference type="Proteomes" id="UP000317093">
    <property type="component" value="Chromosome"/>
</dbReference>
<keyword evidence="2" id="KW-0229">DNA integration</keyword>
<organism evidence="8 9">
    <name type="scientific">Kolteria novifilia</name>
    <dbReference type="NCBI Taxonomy" id="2527975"/>
    <lineage>
        <taxon>Bacteria</taxon>
        <taxon>Pseudomonadati</taxon>
        <taxon>Planctomycetota</taxon>
        <taxon>Planctomycetia</taxon>
        <taxon>Kolteriales</taxon>
        <taxon>Kolteriaceae</taxon>
        <taxon>Kolteria</taxon>
    </lineage>
</organism>
<dbReference type="PROSITE" id="PS51900">
    <property type="entry name" value="CB"/>
    <property type="match status" value="1"/>
</dbReference>
<dbReference type="GO" id="GO:0003677">
    <property type="term" value="F:DNA binding"/>
    <property type="evidence" value="ECO:0007669"/>
    <property type="project" value="UniProtKB-UniRule"/>
</dbReference>
<dbReference type="GO" id="GO:0015074">
    <property type="term" value="P:DNA integration"/>
    <property type="evidence" value="ECO:0007669"/>
    <property type="project" value="UniProtKB-KW"/>
</dbReference>
<evidence type="ECO:0000313" key="9">
    <source>
        <dbReference type="Proteomes" id="UP000317093"/>
    </source>
</evidence>
<evidence type="ECO:0000259" key="6">
    <source>
        <dbReference type="PROSITE" id="PS51898"/>
    </source>
</evidence>
<proteinExistence type="inferred from homology"/>
<dbReference type="EMBL" id="CP036279">
    <property type="protein sequence ID" value="QDU59929.1"/>
    <property type="molecule type" value="Genomic_DNA"/>
</dbReference>
<evidence type="ECO:0000256" key="1">
    <source>
        <dbReference type="ARBA" id="ARBA00008857"/>
    </source>
</evidence>
<dbReference type="PANTHER" id="PTHR30349">
    <property type="entry name" value="PHAGE INTEGRASE-RELATED"/>
    <property type="match status" value="1"/>
</dbReference>
<dbReference type="InterPro" id="IPR002104">
    <property type="entry name" value="Integrase_catalytic"/>
</dbReference>
<evidence type="ECO:0000259" key="7">
    <source>
        <dbReference type="PROSITE" id="PS51900"/>
    </source>
</evidence>
<evidence type="ECO:0000313" key="8">
    <source>
        <dbReference type="EMBL" id="QDU59929.1"/>
    </source>
</evidence>
<name>A0A518AYY7_9BACT</name>
<accession>A0A518AYY7</accession>
<evidence type="ECO:0000256" key="3">
    <source>
        <dbReference type="ARBA" id="ARBA00023125"/>
    </source>
</evidence>
<dbReference type="GO" id="GO:0006310">
    <property type="term" value="P:DNA recombination"/>
    <property type="evidence" value="ECO:0007669"/>
    <property type="project" value="UniProtKB-KW"/>
</dbReference>
<dbReference type="InterPro" id="IPR050090">
    <property type="entry name" value="Tyrosine_recombinase_XerCD"/>
</dbReference>
<feature type="domain" description="Core-binding (CB)" evidence="7">
    <location>
        <begin position="76"/>
        <end position="176"/>
    </location>
</feature>
<evidence type="ECO:0000256" key="2">
    <source>
        <dbReference type="ARBA" id="ARBA00022908"/>
    </source>
</evidence>
<dbReference type="InterPro" id="IPR044068">
    <property type="entry name" value="CB"/>
</dbReference>
<dbReference type="Pfam" id="PF00589">
    <property type="entry name" value="Phage_integrase"/>
    <property type="match status" value="1"/>
</dbReference>
<dbReference type="Gene3D" id="1.10.150.130">
    <property type="match status" value="1"/>
</dbReference>
<dbReference type="KEGG" id="knv:Pan216_07640"/>
<gene>
    <name evidence="8" type="ORF">Pan216_07640</name>
</gene>
<dbReference type="AlphaFoldDB" id="A0A518AYY7"/>
<dbReference type="Gene3D" id="1.10.443.10">
    <property type="entry name" value="Intergrase catalytic core"/>
    <property type="match status" value="1"/>
</dbReference>